<evidence type="ECO:0000256" key="2">
    <source>
        <dbReference type="ARBA" id="ARBA00022730"/>
    </source>
</evidence>
<dbReference type="GO" id="GO:0043023">
    <property type="term" value="F:ribosomal large subunit binding"/>
    <property type="evidence" value="ECO:0007669"/>
    <property type="project" value="UniProtKB-UniRule"/>
</dbReference>
<proteinExistence type="inferred from homology"/>
<dbReference type="CDD" id="cd00165">
    <property type="entry name" value="S4"/>
    <property type="match status" value="1"/>
</dbReference>
<dbReference type="InterPro" id="IPR025490">
    <property type="entry name" value="RqcP"/>
</dbReference>
<evidence type="ECO:0000313" key="8">
    <source>
        <dbReference type="Proteomes" id="UP000006362"/>
    </source>
</evidence>
<dbReference type="GO" id="GO:0000049">
    <property type="term" value="F:tRNA binding"/>
    <property type="evidence" value="ECO:0007669"/>
    <property type="project" value="UniProtKB-UniRule"/>
</dbReference>
<feature type="domain" description="RNA-binding S4" evidence="6">
    <location>
        <begin position="1"/>
        <end position="64"/>
    </location>
</feature>
<dbReference type="Proteomes" id="UP000006362">
    <property type="component" value="Chromosome"/>
</dbReference>
<sequence length="95" mass="11088">MRLDQFLKLARIVKRRSLAKELCDNRVVRINGQPAKPSREVKEGDLIEIDTVTRYLKVEVLKVPSGKNVSKKEARELYRVIEERRKSVDDIIDLI</sequence>
<keyword evidence="3 5" id="KW-0694">RNA-binding</keyword>
<dbReference type="SMART" id="SM00363">
    <property type="entry name" value="S4"/>
    <property type="match status" value="1"/>
</dbReference>
<dbReference type="InterPro" id="IPR036986">
    <property type="entry name" value="S4_RNA-bd_sf"/>
</dbReference>
<dbReference type="InterPro" id="IPR002942">
    <property type="entry name" value="S4_RNA-bd"/>
</dbReference>
<protein>
    <recommendedName>
        <fullName evidence="5">RQC P-site tRNA stabilizing factor</fullName>
        <shortName evidence="5">RqcP</shortName>
    </recommendedName>
    <alternativeName>
        <fullName evidence="5">Ribosome-associated protein quality control protein P</fullName>
    </alternativeName>
</protein>
<evidence type="ECO:0000256" key="4">
    <source>
        <dbReference type="ARBA" id="ARBA00022917"/>
    </source>
</evidence>
<evidence type="ECO:0000256" key="3">
    <source>
        <dbReference type="ARBA" id="ARBA00022884"/>
    </source>
</evidence>
<reference evidence="7" key="1">
    <citation type="submission" date="2011-01" db="EMBL/GenBank/DDBJ databases">
        <title>Complete sequence of chromosome of Thermovibrio ammonificans HB-1.</title>
        <authorList>
            <consortium name="US DOE Joint Genome Institute"/>
            <person name="Lucas S."/>
            <person name="Copeland A."/>
            <person name="Lapidus A."/>
            <person name="Cheng J.-F."/>
            <person name="Goodwin L."/>
            <person name="Pitluck S."/>
            <person name="Davenport K."/>
            <person name="Detter J.C."/>
            <person name="Han C."/>
            <person name="Tapia R."/>
            <person name="Land M."/>
            <person name="Hauser L."/>
            <person name="Kyrpides N."/>
            <person name="Ivanova N."/>
            <person name="Ovchinnikova G."/>
            <person name="Vetriani C."/>
            <person name="Woyke T."/>
        </authorList>
    </citation>
    <scope>NUCLEOTIDE SEQUENCE [LARGE SCALE GENOMIC DNA]</scope>
    <source>
        <strain evidence="7">HB-1</strain>
    </source>
</reference>
<dbReference type="EMBL" id="CP002444">
    <property type="protein sequence ID" value="ADU97227.1"/>
    <property type="molecule type" value="Genomic_DNA"/>
</dbReference>
<dbReference type="GO" id="GO:0019843">
    <property type="term" value="F:rRNA binding"/>
    <property type="evidence" value="ECO:0007669"/>
    <property type="project" value="UniProtKB-UniRule"/>
</dbReference>
<dbReference type="eggNOG" id="COG1188">
    <property type="taxonomic scope" value="Bacteria"/>
</dbReference>
<dbReference type="PROSITE" id="PS50889">
    <property type="entry name" value="S4"/>
    <property type="match status" value="1"/>
</dbReference>
<keyword evidence="4 5" id="KW-0648">Protein biosynthesis</keyword>
<evidence type="ECO:0000256" key="1">
    <source>
        <dbReference type="ARBA" id="ARBA00022555"/>
    </source>
</evidence>
<accession>E8T395</accession>
<keyword evidence="1 5" id="KW-0820">tRNA-binding</keyword>
<keyword evidence="8" id="KW-1185">Reference proteome</keyword>
<organism evidence="7 8">
    <name type="scientific">Thermovibrio ammonificans (strain DSM 15698 / JCM 12110 / HB-1)</name>
    <dbReference type="NCBI Taxonomy" id="648996"/>
    <lineage>
        <taxon>Bacteria</taxon>
        <taxon>Pseudomonadati</taxon>
        <taxon>Aquificota</taxon>
        <taxon>Aquificia</taxon>
        <taxon>Desulfurobacteriales</taxon>
        <taxon>Desulfurobacteriaceae</taxon>
        <taxon>Thermovibrio</taxon>
    </lineage>
</organism>
<dbReference type="PIRSF" id="PIRSF038881">
    <property type="entry name" value="RNAbp_HP1423"/>
    <property type="match status" value="1"/>
</dbReference>
<comment type="function">
    <text evidence="5">Key component of the ribosome quality control system (RQC), a ribosome-associated complex that mediates the extraction of incompletely synthesized nascent chains from stalled ribosomes and their subsequent degradation. RqcH recruits Ala-charged tRNA, and with RqcP directs the elongation of stalled nascent chains on 50S ribosomal subunits, leading to non-templated C-terminal alanine extensions (Ala tail). The Ala tail promotes nascent chain degradation. RqcP is associated with the translocation-like movement of the peptidyl-tRNA from the A-site into the P-site.</text>
</comment>
<evidence type="ECO:0000259" key="6">
    <source>
        <dbReference type="SMART" id="SM00363"/>
    </source>
</evidence>
<dbReference type="HOGENOM" id="CLU_101003_4_2_0"/>
<comment type="subunit">
    <text evidence="5">Associates with stalled 50S ribosomal subunits. Binds to RqcH, 23S rRNA and the P-site tRNA. Does not require RqcH for association with 50S subunits.</text>
</comment>
<dbReference type="Pfam" id="PF01479">
    <property type="entry name" value="S4"/>
    <property type="match status" value="1"/>
</dbReference>
<dbReference type="OrthoDB" id="9805210at2"/>
<dbReference type="AlphaFoldDB" id="E8T395"/>
<keyword evidence="2 5" id="KW-0699">rRNA-binding</keyword>
<gene>
    <name evidence="5" type="primary">rqcP</name>
    <name evidence="7" type="ordered locus">Theam_1264</name>
</gene>
<dbReference type="Gene3D" id="3.10.290.10">
    <property type="entry name" value="RNA-binding S4 domain"/>
    <property type="match status" value="1"/>
</dbReference>
<dbReference type="SUPFAM" id="SSF55174">
    <property type="entry name" value="Alpha-L RNA-binding motif"/>
    <property type="match status" value="1"/>
</dbReference>
<evidence type="ECO:0000256" key="5">
    <source>
        <dbReference type="HAMAP-Rule" id="MF_00871"/>
    </source>
</evidence>
<evidence type="ECO:0000313" key="7">
    <source>
        <dbReference type="EMBL" id="ADU97227.1"/>
    </source>
</evidence>
<dbReference type="GO" id="GO:0072344">
    <property type="term" value="P:rescue of stalled ribosome"/>
    <property type="evidence" value="ECO:0007669"/>
    <property type="project" value="UniProtKB-UniRule"/>
</dbReference>
<dbReference type="KEGG" id="tam:Theam_1264"/>
<name>E8T395_THEA1</name>
<dbReference type="RefSeq" id="WP_013538013.1">
    <property type="nucleotide sequence ID" value="NC_014926.1"/>
</dbReference>
<dbReference type="HAMAP" id="MF_00871">
    <property type="entry name" value="RqcP"/>
    <property type="match status" value="1"/>
</dbReference>
<comment type="similarity">
    <text evidence="5">Belongs to the RqcP family.</text>
</comment>
<dbReference type="STRING" id="648996.Theam_1264"/>